<keyword evidence="4" id="KW-1185">Reference proteome</keyword>
<feature type="compositionally biased region" description="Polar residues" evidence="1">
    <location>
        <begin position="377"/>
        <end position="386"/>
    </location>
</feature>
<proteinExistence type="predicted"/>
<sequence length="397" mass="41019">MKSFSYSSLLLLTVMLTHMQKVRSGTLSHHVKGNTTAGTPKFSYSCSRGGTILTGANVHDPTCSKGTLTCDPKTNTPKCLGATVLPKSNMCDGKALYCSDPQSKSTITYSCDAKGSALSPQPVVTCANGPVTCSGENSGSTDFTGTPACSNNTDMSVNTNPCQGKPLLCKTEGGKQGGNDQEFDLSCTLGSNLISNAKKPTCKTGNAVCDGATGFLTGKLKCPDPNDTPVFQPCGSKPTFCSLKPEFEVSCKKDGPGLENPVLECQSSGNSVEQPICEGGKASDKDFEGQLKCKEGTVTVKDSSKNDLCPSGSTPVCRPKATTSTETSGNFKLSCASQGVTIIPGVEASCTNPNVQPTCPTSGSLQCTQGSPTYKDNKGNSVTPCSTGDVKCTPSTT</sequence>
<dbReference type="AlphaFoldDB" id="A0A9P6THA3"/>
<evidence type="ECO:0000256" key="2">
    <source>
        <dbReference type="SAM" id="SignalP"/>
    </source>
</evidence>
<feature type="signal peptide" evidence="2">
    <location>
        <begin position="1"/>
        <end position="24"/>
    </location>
</feature>
<reference evidence="3" key="1">
    <citation type="submission" date="2013-11" db="EMBL/GenBank/DDBJ databases">
        <title>Genome sequence of the fusiform rust pathogen reveals effectors for host alternation and coevolution with pine.</title>
        <authorList>
            <consortium name="DOE Joint Genome Institute"/>
            <person name="Smith K."/>
            <person name="Pendleton A."/>
            <person name="Kubisiak T."/>
            <person name="Anderson C."/>
            <person name="Salamov A."/>
            <person name="Aerts A."/>
            <person name="Riley R."/>
            <person name="Clum A."/>
            <person name="Lindquist E."/>
            <person name="Ence D."/>
            <person name="Campbell M."/>
            <person name="Kronenberg Z."/>
            <person name="Feau N."/>
            <person name="Dhillon B."/>
            <person name="Hamelin R."/>
            <person name="Burleigh J."/>
            <person name="Smith J."/>
            <person name="Yandell M."/>
            <person name="Nelson C."/>
            <person name="Grigoriev I."/>
            <person name="Davis J."/>
        </authorList>
    </citation>
    <scope>NUCLEOTIDE SEQUENCE</scope>
    <source>
        <strain evidence="3">G11</strain>
    </source>
</reference>
<evidence type="ECO:0000313" key="4">
    <source>
        <dbReference type="Proteomes" id="UP000886653"/>
    </source>
</evidence>
<accession>A0A9P6THA3</accession>
<name>A0A9P6THA3_9BASI</name>
<dbReference type="EMBL" id="MU167218">
    <property type="protein sequence ID" value="KAG0150578.1"/>
    <property type="molecule type" value="Genomic_DNA"/>
</dbReference>
<keyword evidence="2" id="KW-0732">Signal</keyword>
<evidence type="ECO:0000256" key="1">
    <source>
        <dbReference type="SAM" id="MobiDB-lite"/>
    </source>
</evidence>
<feature type="chain" id="PRO_5040136595" evidence="2">
    <location>
        <begin position="25"/>
        <end position="397"/>
    </location>
</feature>
<dbReference type="Proteomes" id="UP000886653">
    <property type="component" value="Unassembled WGS sequence"/>
</dbReference>
<protein>
    <submittedName>
        <fullName evidence="3">Uncharacterized protein</fullName>
    </submittedName>
</protein>
<gene>
    <name evidence="3" type="ORF">CROQUDRAFT_177993</name>
</gene>
<organism evidence="3 4">
    <name type="scientific">Cronartium quercuum f. sp. fusiforme G11</name>
    <dbReference type="NCBI Taxonomy" id="708437"/>
    <lineage>
        <taxon>Eukaryota</taxon>
        <taxon>Fungi</taxon>
        <taxon>Dikarya</taxon>
        <taxon>Basidiomycota</taxon>
        <taxon>Pucciniomycotina</taxon>
        <taxon>Pucciniomycetes</taxon>
        <taxon>Pucciniales</taxon>
        <taxon>Coleosporiaceae</taxon>
        <taxon>Cronartium</taxon>
    </lineage>
</organism>
<feature type="region of interest" description="Disordered" evidence="1">
    <location>
        <begin position="377"/>
        <end position="397"/>
    </location>
</feature>
<comment type="caution">
    <text evidence="3">The sequence shown here is derived from an EMBL/GenBank/DDBJ whole genome shotgun (WGS) entry which is preliminary data.</text>
</comment>
<evidence type="ECO:0000313" key="3">
    <source>
        <dbReference type="EMBL" id="KAG0150578.1"/>
    </source>
</evidence>